<organism evidence="1">
    <name type="scientific">hydrothermal vent metagenome</name>
    <dbReference type="NCBI Taxonomy" id="652676"/>
    <lineage>
        <taxon>unclassified sequences</taxon>
        <taxon>metagenomes</taxon>
        <taxon>ecological metagenomes</taxon>
    </lineage>
</organism>
<dbReference type="AlphaFoldDB" id="A0A3B0Z6R7"/>
<sequence length="371" mass="42703">MSTESRRKSISIIETLTERPYEHSFIQAVRLLERSTTLNKKEDRQQASKPIARFMPPMTEFLRFKTHQSLAFPSSEIESIRQNINNDNTRQWEMIVNFMGLSGSSGYLPFHYTEMALQRLKLKDGSMIDFFDLFNHRIISLFYQASCKYSLPMAYEKKRLESPDESSRDNITQTLLSLIGLGTKGVSNRLHIKDESLIYYAGLFKENVRTASGLKQILQNHFSIPVEIEDFIGQWQPLIDDVRTRLSVENSTAQNNCLGKNAILGSKGWYVQGKIRVILGPLNKSQLSTFSPGTRTLRALDEIVQLYLGIEHEYDFVMRIKRQDIPQQVGLSLHQPTVIGWNTWLSSKPAESDFEYQTKTVDIPVSPRRLN</sequence>
<reference evidence="1" key="1">
    <citation type="submission" date="2018-06" db="EMBL/GenBank/DDBJ databases">
        <authorList>
            <person name="Zhirakovskaya E."/>
        </authorList>
    </citation>
    <scope>NUCLEOTIDE SEQUENCE</scope>
</reference>
<dbReference type="NCBIfam" id="TIGR03347">
    <property type="entry name" value="VI_chp_1"/>
    <property type="match status" value="1"/>
</dbReference>
<protein>
    <submittedName>
        <fullName evidence="1">Uncharacterized protein ImpH/VasB</fullName>
    </submittedName>
</protein>
<dbReference type="PANTHER" id="PTHR35564:SF4">
    <property type="entry name" value="CYTOPLASMIC PROTEIN"/>
    <property type="match status" value="1"/>
</dbReference>
<name>A0A3B0Z6R7_9ZZZZ</name>
<gene>
    <name evidence="1" type="ORF">MNBD_GAMMA17-1837</name>
</gene>
<dbReference type="InterPro" id="IPR010732">
    <property type="entry name" value="T6SS_TssG-like"/>
</dbReference>
<evidence type="ECO:0000313" key="1">
    <source>
        <dbReference type="EMBL" id="VAW89058.1"/>
    </source>
</evidence>
<dbReference type="Pfam" id="PF06996">
    <property type="entry name" value="T6SS_TssG"/>
    <property type="match status" value="1"/>
</dbReference>
<dbReference type="EMBL" id="UOFQ01000119">
    <property type="protein sequence ID" value="VAW89058.1"/>
    <property type="molecule type" value="Genomic_DNA"/>
</dbReference>
<dbReference type="PANTHER" id="PTHR35564">
    <property type="match status" value="1"/>
</dbReference>
<proteinExistence type="predicted"/>
<accession>A0A3B0Z6R7</accession>